<protein>
    <submittedName>
        <fullName evidence="1">Uncharacterized protein</fullName>
    </submittedName>
</protein>
<dbReference type="AlphaFoldDB" id="A0AAD6PW76"/>
<gene>
    <name evidence="1" type="ORF">NC653_036795</name>
</gene>
<proteinExistence type="predicted"/>
<dbReference type="Proteomes" id="UP001164929">
    <property type="component" value="Chromosome 16"/>
</dbReference>
<accession>A0AAD6PW76</accession>
<sequence length="27" mass="3251">MNFNCTYIYHCRNWIQAFSSPFSSMDS</sequence>
<dbReference type="EMBL" id="JAQIZT010000016">
    <property type="protein sequence ID" value="KAJ6968930.1"/>
    <property type="molecule type" value="Genomic_DNA"/>
</dbReference>
<evidence type="ECO:0000313" key="1">
    <source>
        <dbReference type="EMBL" id="KAJ6968930.1"/>
    </source>
</evidence>
<name>A0AAD6PW76_9ROSI</name>
<keyword evidence="2" id="KW-1185">Reference proteome</keyword>
<evidence type="ECO:0000313" key="2">
    <source>
        <dbReference type="Proteomes" id="UP001164929"/>
    </source>
</evidence>
<comment type="caution">
    <text evidence="1">The sequence shown here is derived from an EMBL/GenBank/DDBJ whole genome shotgun (WGS) entry which is preliminary data.</text>
</comment>
<organism evidence="1 2">
    <name type="scientific">Populus alba x Populus x berolinensis</name>
    <dbReference type="NCBI Taxonomy" id="444605"/>
    <lineage>
        <taxon>Eukaryota</taxon>
        <taxon>Viridiplantae</taxon>
        <taxon>Streptophyta</taxon>
        <taxon>Embryophyta</taxon>
        <taxon>Tracheophyta</taxon>
        <taxon>Spermatophyta</taxon>
        <taxon>Magnoliopsida</taxon>
        <taxon>eudicotyledons</taxon>
        <taxon>Gunneridae</taxon>
        <taxon>Pentapetalae</taxon>
        <taxon>rosids</taxon>
        <taxon>fabids</taxon>
        <taxon>Malpighiales</taxon>
        <taxon>Salicaceae</taxon>
        <taxon>Saliceae</taxon>
        <taxon>Populus</taxon>
    </lineage>
</organism>
<reference evidence="1 2" key="1">
    <citation type="journal article" date="2023" name="Mol. Ecol. Resour.">
        <title>Chromosome-level genome assembly of a triploid poplar Populus alba 'Berolinensis'.</title>
        <authorList>
            <person name="Chen S."/>
            <person name="Yu Y."/>
            <person name="Wang X."/>
            <person name="Wang S."/>
            <person name="Zhang T."/>
            <person name="Zhou Y."/>
            <person name="He R."/>
            <person name="Meng N."/>
            <person name="Wang Y."/>
            <person name="Liu W."/>
            <person name="Liu Z."/>
            <person name="Liu J."/>
            <person name="Guo Q."/>
            <person name="Huang H."/>
            <person name="Sederoff R.R."/>
            <person name="Wang G."/>
            <person name="Qu G."/>
            <person name="Chen S."/>
        </authorList>
    </citation>
    <scope>NUCLEOTIDE SEQUENCE [LARGE SCALE GENOMIC DNA]</scope>
    <source>
        <strain evidence="1">SC-2020</strain>
    </source>
</reference>